<keyword evidence="2" id="KW-1185">Reference proteome</keyword>
<evidence type="ECO:0000313" key="2">
    <source>
        <dbReference type="Proteomes" id="UP000024635"/>
    </source>
</evidence>
<sequence length="156" mass="18018">MSGCFLHNHCCYDKTCFHAHLRFPHAGNSVILCKRVKLVVRKKSFFVGLNKINHYWPSTRCLQRGLHRSRSVVHKRILRGSVPPPSTCCRYQQIFDLLATMALKMYTKGHKSDENLVLRRVQSADFADHFGRAVRVCAGCPPRLQRWPKSLDVSNR</sequence>
<protein>
    <submittedName>
        <fullName evidence="1">Uncharacterized protein</fullName>
    </submittedName>
</protein>
<gene>
    <name evidence="1" type="primary">Acey_s0053.g2311</name>
    <name evidence="1" type="ORF">Y032_0053g2311</name>
</gene>
<accession>A0A016U876</accession>
<evidence type="ECO:0000313" key="1">
    <source>
        <dbReference type="EMBL" id="EYC10818.1"/>
    </source>
</evidence>
<proteinExistence type="predicted"/>
<dbReference type="Proteomes" id="UP000024635">
    <property type="component" value="Unassembled WGS sequence"/>
</dbReference>
<dbReference type="AlphaFoldDB" id="A0A016U876"/>
<name>A0A016U876_9BILA</name>
<reference evidence="2" key="1">
    <citation type="journal article" date="2015" name="Nat. Genet.">
        <title>The genome and transcriptome of the zoonotic hookworm Ancylostoma ceylanicum identify infection-specific gene families.</title>
        <authorList>
            <person name="Schwarz E.M."/>
            <person name="Hu Y."/>
            <person name="Antoshechkin I."/>
            <person name="Miller M.M."/>
            <person name="Sternberg P.W."/>
            <person name="Aroian R.V."/>
        </authorList>
    </citation>
    <scope>NUCLEOTIDE SEQUENCE</scope>
    <source>
        <strain evidence="2">HY135</strain>
    </source>
</reference>
<organism evidence="1 2">
    <name type="scientific">Ancylostoma ceylanicum</name>
    <dbReference type="NCBI Taxonomy" id="53326"/>
    <lineage>
        <taxon>Eukaryota</taxon>
        <taxon>Metazoa</taxon>
        <taxon>Ecdysozoa</taxon>
        <taxon>Nematoda</taxon>
        <taxon>Chromadorea</taxon>
        <taxon>Rhabditida</taxon>
        <taxon>Rhabditina</taxon>
        <taxon>Rhabditomorpha</taxon>
        <taxon>Strongyloidea</taxon>
        <taxon>Ancylostomatidae</taxon>
        <taxon>Ancylostomatinae</taxon>
        <taxon>Ancylostoma</taxon>
    </lineage>
</organism>
<dbReference type="EMBL" id="JARK01001389">
    <property type="protein sequence ID" value="EYC10818.1"/>
    <property type="molecule type" value="Genomic_DNA"/>
</dbReference>
<comment type="caution">
    <text evidence="1">The sequence shown here is derived from an EMBL/GenBank/DDBJ whole genome shotgun (WGS) entry which is preliminary data.</text>
</comment>